<organism evidence="2 3">
    <name type="scientific">Botrytis fragariae</name>
    <dbReference type="NCBI Taxonomy" id="1964551"/>
    <lineage>
        <taxon>Eukaryota</taxon>
        <taxon>Fungi</taxon>
        <taxon>Dikarya</taxon>
        <taxon>Ascomycota</taxon>
        <taxon>Pezizomycotina</taxon>
        <taxon>Leotiomycetes</taxon>
        <taxon>Helotiales</taxon>
        <taxon>Sclerotiniaceae</taxon>
        <taxon>Botrytis</taxon>
    </lineage>
</organism>
<dbReference type="Proteomes" id="UP000531561">
    <property type="component" value="Unassembled WGS sequence"/>
</dbReference>
<feature type="signal peptide" evidence="1">
    <location>
        <begin position="1"/>
        <end position="21"/>
    </location>
</feature>
<evidence type="ECO:0000313" key="3">
    <source>
        <dbReference type="Proteomes" id="UP000531561"/>
    </source>
</evidence>
<reference evidence="2 3" key="1">
    <citation type="journal article" date="2020" name="Phytopathology">
        <title>A high-quality genome resource of Botrytis fragariae, a new and rapidly spreading fungal pathogen causing strawberry gray mold in the U.S.A.</title>
        <authorList>
            <person name="Wu Y."/>
            <person name="Saski C.A."/>
            <person name="Schnabel G."/>
            <person name="Xiao S."/>
            <person name="Hu M."/>
        </authorList>
    </citation>
    <scope>NUCLEOTIDE SEQUENCE [LARGE SCALE GENOMIC DNA]</scope>
    <source>
        <strain evidence="2 3">BVB16</strain>
    </source>
</reference>
<dbReference type="RefSeq" id="XP_037197894.1">
    <property type="nucleotide sequence ID" value="XM_037331561.1"/>
</dbReference>
<evidence type="ECO:0008006" key="4">
    <source>
        <dbReference type="Google" id="ProtNLM"/>
    </source>
</evidence>
<dbReference type="GO" id="GO:0008237">
    <property type="term" value="F:metallopeptidase activity"/>
    <property type="evidence" value="ECO:0007669"/>
    <property type="project" value="InterPro"/>
</dbReference>
<dbReference type="OrthoDB" id="5300062at2759"/>
<accession>A0A8H6B4B6</accession>
<dbReference type="AlphaFoldDB" id="A0A8H6B4B6"/>
<dbReference type="EMBL" id="JABFCT010000002">
    <property type="protein sequence ID" value="KAF5878950.1"/>
    <property type="molecule type" value="Genomic_DNA"/>
</dbReference>
<dbReference type="GeneID" id="59255253"/>
<evidence type="ECO:0000256" key="1">
    <source>
        <dbReference type="SAM" id="SignalP"/>
    </source>
</evidence>
<proteinExistence type="predicted"/>
<dbReference type="Gene3D" id="3.40.390.10">
    <property type="entry name" value="Collagenase (Catalytic Domain)"/>
    <property type="match status" value="1"/>
</dbReference>
<gene>
    <name evidence="2" type="ORF">Bfra_001123</name>
</gene>
<dbReference type="InterPro" id="IPR024079">
    <property type="entry name" value="MetalloPept_cat_dom_sf"/>
</dbReference>
<dbReference type="SUPFAM" id="SSF55486">
    <property type="entry name" value="Metalloproteases ('zincins'), catalytic domain"/>
    <property type="match status" value="1"/>
</dbReference>
<sequence length="282" mass="31519">MVLLSWTVVIFVVSLSQITHGMPTSGSDISEQSDSPAHIFRRQLPVFLNWPTDSPGDTKKDALTQAFKDMVKVVNQVLNSDTATYNAIFDKYFLPEHQDAVKVVFQNMVAPATNDPSTGADILSTIDIHPEDYLPTMIKQCSGLNSNKRPLAYTNNPIDEPQTRIHFCDTTALNAYAYPKLDDINCGTIDLFVSYKMLSLGGYVLLHELTHVNKVSQAAIMPFKQKGNVVGDYQYGPWFTRQLRSTMETSPLVIANADNYAWFANVRPGTYILGKENKLTIM</sequence>
<name>A0A8H6B4B6_9HELO</name>
<evidence type="ECO:0000313" key="2">
    <source>
        <dbReference type="EMBL" id="KAF5878950.1"/>
    </source>
</evidence>
<keyword evidence="1" id="KW-0732">Signal</keyword>
<protein>
    <recommendedName>
        <fullName evidence="4">Lysine-specific metallo-endopeptidase domain-containing protein</fullName>
    </recommendedName>
</protein>
<comment type="caution">
    <text evidence="2">The sequence shown here is derived from an EMBL/GenBank/DDBJ whole genome shotgun (WGS) entry which is preliminary data.</text>
</comment>
<feature type="chain" id="PRO_5034584629" description="Lysine-specific metallo-endopeptidase domain-containing protein" evidence="1">
    <location>
        <begin position="22"/>
        <end position="282"/>
    </location>
</feature>
<keyword evidence="3" id="KW-1185">Reference proteome</keyword>